<dbReference type="Proteomes" id="UP000185557">
    <property type="component" value="Unassembled WGS sequence"/>
</dbReference>
<evidence type="ECO:0000313" key="1">
    <source>
        <dbReference type="EMBL" id="OKH46884.1"/>
    </source>
</evidence>
<reference evidence="1 2" key="1">
    <citation type="submission" date="2016-11" db="EMBL/GenBank/DDBJ databases">
        <title>Draft Genome Sequences of Nine Cyanobacterial Strains from Diverse Habitats.</title>
        <authorList>
            <person name="Zhu T."/>
            <person name="Hou S."/>
            <person name="Lu X."/>
            <person name="Hess W.R."/>
        </authorList>
    </citation>
    <scope>NUCLEOTIDE SEQUENCE [LARGE SCALE GENOMIC DNA]</scope>
    <source>
        <strain evidence="1 2">NIES-30</strain>
    </source>
</reference>
<proteinExistence type="predicted"/>
<comment type="caution">
    <text evidence="1">The sequence shown here is derived from an EMBL/GenBank/DDBJ whole genome shotgun (WGS) entry which is preliminary data.</text>
</comment>
<name>A0A1U7J3S1_9CYAN</name>
<dbReference type="EMBL" id="MRCG01000011">
    <property type="protein sequence ID" value="OKH46884.1"/>
    <property type="molecule type" value="Genomic_DNA"/>
</dbReference>
<sequence length="79" mass="9022">MITQMMVQPSSWVDSGVTLRKVRGHSLFKFTDSLQTRLDDLAERQKTDELTEDEKAELAGILELDRIFTLLNAKVIAEQ</sequence>
<gene>
    <name evidence="1" type="ORF">NIES30_15410</name>
</gene>
<protein>
    <submittedName>
        <fullName evidence="1">Uncharacterized protein</fullName>
    </submittedName>
</protein>
<accession>A0A1U7J3S1</accession>
<keyword evidence="2" id="KW-1185">Reference proteome</keyword>
<dbReference type="RefSeq" id="WP_073609311.1">
    <property type="nucleotide sequence ID" value="NZ_MRCG01000011.1"/>
</dbReference>
<evidence type="ECO:0000313" key="2">
    <source>
        <dbReference type="Proteomes" id="UP000185557"/>
    </source>
</evidence>
<organism evidence="1 2">
    <name type="scientific">Phormidium tenue NIES-30</name>
    <dbReference type="NCBI Taxonomy" id="549789"/>
    <lineage>
        <taxon>Bacteria</taxon>
        <taxon>Bacillati</taxon>
        <taxon>Cyanobacteriota</taxon>
        <taxon>Cyanophyceae</taxon>
        <taxon>Oscillatoriophycideae</taxon>
        <taxon>Oscillatoriales</taxon>
        <taxon>Oscillatoriaceae</taxon>
        <taxon>Phormidium</taxon>
    </lineage>
</organism>
<dbReference type="STRING" id="549789.NIES30_15410"/>
<dbReference type="OrthoDB" id="426566at2"/>
<dbReference type="AlphaFoldDB" id="A0A1U7J3S1"/>